<reference evidence="1 2" key="1">
    <citation type="submission" date="2019-01" db="EMBL/GenBank/DDBJ databases">
        <title>Draft genome sequences of three monokaryotic isolates of the white-rot basidiomycete fungus Dichomitus squalens.</title>
        <authorList>
            <consortium name="DOE Joint Genome Institute"/>
            <person name="Lopez S.C."/>
            <person name="Andreopoulos B."/>
            <person name="Pangilinan J."/>
            <person name="Lipzen A."/>
            <person name="Riley R."/>
            <person name="Ahrendt S."/>
            <person name="Ng V."/>
            <person name="Barry K."/>
            <person name="Daum C."/>
            <person name="Grigoriev I.V."/>
            <person name="Hilden K.S."/>
            <person name="Makela M.R."/>
            <person name="de Vries R.P."/>
        </authorList>
    </citation>
    <scope>NUCLEOTIDE SEQUENCE [LARGE SCALE GENOMIC DNA]</scope>
    <source>
        <strain evidence="1 2">CBS 464.89</strain>
    </source>
</reference>
<sequence length="154" mass="17439">MIKGTAANIHVTIVRAARSHPRLCIESQDRGQQHVRRERRFSAGSDFACPSRIQIIGILERWEAAAWRTRRGHRASWKWPFEPCSFPARPRPRITDFQKLHPLPRVRRMVAISGQAHQAPFPYPGLPSQAAALAAMCPEAAIIFCAFCSQYPTI</sequence>
<dbReference type="Proteomes" id="UP000292082">
    <property type="component" value="Unassembled WGS sequence"/>
</dbReference>
<dbReference type="AlphaFoldDB" id="A0A4Q9Q143"/>
<keyword evidence="2" id="KW-1185">Reference proteome</keyword>
<proteinExistence type="predicted"/>
<gene>
    <name evidence="1" type="ORF">BD310DRAFT_922016</name>
</gene>
<evidence type="ECO:0000313" key="1">
    <source>
        <dbReference type="EMBL" id="TBU60765.1"/>
    </source>
</evidence>
<organism evidence="1 2">
    <name type="scientific">Dichomitus squalens</name>
    <dbReference type="NCBI Taxonomy" id="114155"/>
    <lineage>
        <taxon>Eukaryota</taxon>
        <taxon>Fungi</taxon>
        <taxon>Dikarya</taxon>
        <taxon>Basidiomycota</taxon>
        <taxon>Agaricomycotina</taxon>
        <taxon>Agaricomycetes</taxon>
        <taxon>Polyporales</taxon>
        <taxon>Polyporaceae</taxon>
        <taxon>Dichomitus</taxon>
    </lineage>
</organism>
<dbReference type="EMBL" id="ML145102">
    <property type="protein sequence ID" value="TBU60765.1"/>
    <property type="molecule type" value="Genomic_DNA"/>
</dbReference>
<protein>
    <submittedName>
        <fullName evidence="1">Uncharacterized protein</fullName>
    </submittedName>
</protein>
<name>A0A4Q9Q143_9APHY</name>
<accession>A0A4Q9Q143</accession>
<evidence type="ECO:0000313" key="2">
    <source>
        <dbReference type="Proteomes" id="UP000292082"/>
    </source>
</evidence>